<name>A0AAD4N9Q7_9BILA</name>
<dbReference type="EMBL" id="JAKKPZ010000010">
    <property type="protein sequence ID" value="KAI1716470.1"/>
    <property type="molecule type" value="Genomic_DNA"/>
</dbReference>
<accession>A0AAD4N9Q7</accession>
<feature type="compositionally biased region" description="Polar residues" evidence="1">
    <location>
        <begin position="15"/>
        <end position="28"/>
    </location>
</feature>
<organism evidence="2 3">
    <name type="scientific">Ditylenchus destructor</name>
    <dbReference type="NCBI Taxonomy" id="166010"/>
    <lineage>
        <taxon>Eukaryota</taxon>
        <taxon>Metazoa</taxon>
        <taxon>Ecdysozoa</taxon>
        <taxon>Nematoda</taxon>
        <taxon>Chromadorea</taxon>
        <taxon>Rhabditida</taxon>
        <taxon>Tylenchina</taxon>
        <taxon>Tylenchomorpha</taxon>
        <taxon>Sphaerularioidea</taxon>
        <taxon>Anguinidae</taxon>
        <taxon>Anguininae</taxon>
        <taxon>Ditylenchus</taxon>
    </lineage>
</organism>
<proteinExistence type="predicted"/>
<dbReference type="Proteomes" id="UP001201812">
    <property type="component" value="Unassembled WGS sequence"/>
</dbReference>
<feature type="region of interest" description="Disordered" evidence="1">
    <location>
        <begin position="117"/>
        <end position="140"/>
    </location>
</feature>
<protein>
    <submittedName>
        <fullName evidence="2">Uncharacterized protein</fullName>
    </submittedName>
</protein>
<evidence type="ECO:0000256" key="1">
    <source>
        <dbReference type="SAM" id="MobiDB-lite"/>
    </source>
</evidence>
<evidence type="ECO:0000313" key="3">
    <source>
        <dbReference type="Proteomes" id="UP001201812"/>
    </source>
</evidence>
<keyword evidence="3" id="KW-1185">Reference proteome</keyword>
<sequence length="168" mass="18494">MVVGRGALFAKRRQSANTLGSNGFSTKKANPKKRNRRDEKQKVKPVYSAPVVGVTDESDSFTEYEANQTFNRQKRRPSIDFASAVLQAARRASEGRRLSSAFQMDDQESLVGHSITTDRGHISPTNDADDPCPSPFPSGRRRACDVAVNKTCAILQSKMKEANCSSIQ</sequence>
<dbReference type="AlphaFoldDB" id="A0AAD4N9Q7"/>
<comment type="caution">
    <text evidence="2">The sequence shown here is derived from an EMBL/GenBank/DDBJ whole genome shotgun (WGS) entry which is preliminary data.</text>
</comment>
<gene>
    <name evidence="2" type="ORF">DdX_07525</name>
</gene>
<evidence type="ECO:0000313" key="2">
    <source>
        <dbReference type="EMBL" id="KAI1716470.1"/>
    </source>
</evidence>
<feature type="region of interest" description="Disordered" evidence="1">
    <location>
        <begin position="12"/>
        <end position="45"/>
    </location>
</feature>
<reference evidence="2" key="1">
    <citation type="submission" date="2022-01" db="EMBL/GenBank/DDBJ databases">
        <title>Genome Sequence Resource for Two Populations of Ditylenchus destructor, the Migratory Endoparasitic Phytonematode.</title>
        <authorList>
            <person name="Zhang H."/>
            <person name="Lin R."/>
            <person name="Xie B."/>
        </authorList>
    </citation>
    <scope>NUCLEOTIDE SEQUENCE</scope>
    <source>
        <strain evidence="2">BazhouSP</strain>
    </source>
</reference>